<keyword evidence="10 15" id="KW-0798">TonB box</keyword>
<feature type="domain" description="TonB-dependent receptor plug" evidence="19">
    <location>
        <begin position="78"/>
        <end position="175"/>
    </location>
</feature>
<reference evidence="21" key="1">
    <citation type="journal article" date="2019" name="Int. J. Syst. Evol. Microbiol.">
        <title>The Global Catalogue of Microorganisms (GCM) 10K type strain sequencing project: providing services to taxonomists for standard genome sequencing and annotation.</title>
        <authorList>
            <consortium name="The Broad Institute Genomics Platform"/>
            <consortium name="The Broad Institute Genome Sequencing Center for Infectious Disease"/>
            <person name="Wu L."/>
            <person name="Ma J."/>
        </authorList>
    </citation>
    <scope>NUCLEOTIDE SEQUENCE [LARGE SCALE GENOMIC DNA]</scope>
    <source>
        <strain evidence="21">KCTC 52239</strain>
    </source>
</reference>
<evidence type="ECO:0000256" key="14">
    <source>
        <dbReference type="PROSITE-ProRule" id="PRU01360"/>
    </source>
</evidence>
<evidence type="ECO:0000313" key="20">
    <source>
        <dbReference type="EMBL" id="MFC3170096.1"/>
    </source>
</evidence>
<name>A0ABV7IK00_9RHOB</name>
<keyword evidence="13 14" id="KW-0998">Cell outer membrane</keyword>
<feature type="region of interest" description="Disordered" evidence="16">
    <location>
        <begin position="393"/>
        <end position="416"/>
    </location>
</feature>
<keyword evidence="8" id="KW-0408">Iron</keyword>
<dbReference type="InterPro" id="IPR037066">
    <property type="entry name" value="Plug_dom_sf"/>
</dbReference>
<dbReference type="InterPro" id="IPR012910">
    <property type="entry name" value="Plug_dom"/>
</dbReference>
<feature type="chain" id="PRO_5046005548" evidence="17">
    <location>
        <begin position="31"/>
        <end position="729"/>
    </location>
</feature>
<evidence type="ECO:0000256" key="13">
    <source>
        <dbReference type="ARBA" id="ARBA00023237"/>
    </source>
</evidence>
<keyword evidence="6 14" id="KW-0812">Transmembrane</keyword>
<evidence type="ECO:0000259" key="19">
    <source>
        <dbReference type="Pfam" id="PF07715"/>
    </source>
</evidence>
<keyword evidence="3 14" id="KW-0813">Transport</keyword>
<keyword evidence="5" id="KW-0410">Iron transport</keyword>
<dbReference type="Pfam" id="PF00593">
    <property type="entry name" value="TonB_dep_Rec_b-barrel"/>
    <property type="match status" value="1"/>
</dbReference>
<dbReference type="PANTHER" id="PTHR32552:SF68">
    <property type="entry name" value="FERRICHROME OUTER MEMBRANE TRANSPORTER_PHAGE RECEPTOR"/>
    <property type="match status" value="1"/>
</dbReference>
<dbReference type="InterPro" id="IPR036942">
    <property type="entry name" value="Beta-barrel_TonB_sf"/>
</dbReference>
<feature type="signal peptide" evidence="17">
    <location>
        <begin position="1"/>
        <end position="30"/>
    </location>
</feature>
<evidence type="ECO:0000256" key="12">
    <source>
        <dbReference type="ARBA" id="ARBA00023170"/>
    </source>
</evidence>
<proteinExistence type="inferred from homology"/>
<dbReference type="InterPro" id="IPR039426">
    <property type="entry name" value="TonB-dep_rcpt-like"/>
</dbReference>
<dbReference type="InterPro" id="IPR000531">
    <property type="entry name" value="Beta-barrel_TonB"/>
</dbReference>
<evidence type="ECO:0000256" key="2">
    <source>
        <dbReference type="ARBA" id="ARBA00009810"/>
    </source>
</evidence>
<sequence>MAHDTARRPGRTLIALLLGCTALIASPAVAQDTGAGTEESPYRLSPILINADAQADDDANSVVAREISVGGKVATSILDTPASISVITQKEIETRNAKSVEEVLQYTPGIATDFYGDTDGRNDYYSIRGFNASTYRDGLTLGTMRGVREEPFAYERVEVLRGANSTLFGQSEPGGSINFVTKTPKFERIGEAHLTYGSFNHAELGFDYGDVIDVNQDFAFRITGKVQDSELEYDHSRDDETFLMGGLTWQPSDATRLSVVVDYLNRDATPNSGGYPIDREYDRSEFFGLQDYNYHDVERTSVTGLLSHDFGNGLSLQANLRYSDLTDNYGYAYLDERFGRTGGLVGRGALASDSSSEEVIGNAILKYDTTFDRVDSSTLAGLEFRDASVEESASYGLVPGADPDDPDTGGQPTGNTLYQTRDKDYSTQSVFLQQNFSFDDRWIATVGLRHDWIDVSLDQWSLFTTPQTNSEQNDFSETSFRAALTYKVTDEVSTYFSYVESVSPAAEGSPQDIYAELARGEQYELGVKYEPAGMNALVSASIYELSKDNEPRLYWPGGSGTPFTFDLIDSRVRGLDVEAKVEISDTVSVIGAYSYMDTEIVRGARSDGTSLTGNDLATAPKHIASLWVNYTLAGEGARGDMTFGLGARYLGSYYFNDENEAGLLAAGYAGAKSEATILLDAAVTYQVQDNTGVAINVSNLLDEQHVAGAGTNYSYNPGREIAVTLRHTF</sequence>
<evidence type="ECO:0000256" key="1">
    <source>
        <dbReference type="ARBA" id="ARBA00004571"/>
    </source>
</evidence>
<evidence type="ECO:0000256" key="17">
    <source>
        <dbReference type="SAM" id="SignalP"/>
    </source>
</evidence>
<dbReference type="PANTHER" id="PTHR32552">
    <property type="entry name" value="FERRICHROME IRON RECEPTOR-RELATED"/>
    <property type="match status" value="1"/>
</dbReference>
<evidence type="ECO:0000256" key="9">
    <source>
        <dbReference type="ARBA" id="ARBA00023065"/>
    </source>
</evidence>
<feature type="domain" description="TonB-dependent receptor-like beta-barrel" evidence="18">
    <location>
        <begin position="248"/>
        <end position="700"/>
    </location>
</feature>
<keyword evidence="11 14" id="KW-0472">Membrane</keyword>
<keyword evidence="9" id="KW-0406">Ion transport</keyword>
<comment type="caution">
    <text evidence="20">The sequence shown here is derived from an EMBL/GenBank/DDBJ whole genome shotgun (WGS) entry which is preliminary data.</text>
</comment>
<evidence type="ECO:0000256" key="4">
    <source>
        <dbReference type="ARBA" id="ARBA00022452"/>
    </source>
</evidence>
<accession>A0ABV7IK00</accession>
<evidence type="ECO:0000256" key="5">
    <source>
        <dbReference type="ARBA" id="ARBA00022496"/>
    </source>
</evidence>
<evidence type="ECO:0000256" key="3">
    <source>
        <dbReference type="ARBA" id="ARBA00022448"/>
    </source>
</evidence>
<comment type="subcellular location">
    <subcellularLocation>
        <location evidence="1 14">Cell outer membrane</location>
        <topology evidence="1 14">Multi-pass membrane protein</topology>
    </subcellularLocation>
</comment>
<protein>
    <submittedName>
        <fullName evidence="20">TonB-dependent siderophore receptor</fullName>
    </submittedName>
</protein>
<evidence type="ECO:0000256" key="16">
    <source>
        <dbReference type="SAM" id="MobiDB-lite"/>
    </source>
</evidence>
<evidence type="ECO:0000313" key="21">
    <source>
        <dbReference type="Proteomes" id="UP001595557"/>
    </source>
</evidence>
<evidence type="ECO:0000256" key="8">
    <source>
        <dbReference type="ARBA" id="ARBA00023004"/>
    </source>
</evidence>
<dbReference type="SUPFAM" id="SSF56935">
    <property type="entry name" value="Porins"/>
    <property type="match status" value="1"/>
</dbReference>
<dbReference type="Pfam" id="PF07715">
    <property type="entry name" value="Plug"/>
    <property type="match status" value="1"/>
</dbReference>
<dbReference type="RefSeq" id="WP_207469775.1">
    <property type="nucleotide sequence ID" value="NZ_JAFNAW010000032.1"/>
</dbReference>
<evidence type="ECO:0000256" key="7">
    <source>
        <dbReference type="ARBA" id="ARBA00022729"/>
    </source>
</evidence>
<dbReference type="Proteomes" id="UP001595557">
    <property type="component" value="Unassembled WGS sequence"/>
</dbReference>
<evidence type="ECO:0000256" key="11">
    <source>
        <dbReference type="ARBA" id="ARBA00023136"/>
    </source>
</evidence>
<dbReference type="Gene3D" id="2.40.170.20">
    <property type="entry name" value="TonB-dependent receptor, beta-barrel domain"/>
    <property type="match status" value="1"/>
</dbReference>
<evidence type="ECO:0000256" key="6">
    <source>
        <dbReference type="ARBA" id="ARBA00022692"/>
    </source>
</evidence>
<gene>
    <name evidence="20" type="ORF">ACFOD7_18760</name>
</gene>
<evidence type="ECO:0000256" key="15">
    <source>
        <dbReference type="RuleBase" id="RU003357"/>
    </source>
</evidence>
<keyword evidence="4 14" id="KW-1134">Transmembrane beta strand</keyword>
<keyword evidence="7 17" id="KW-0732">Signal</keyword>
<keyword evidence="21" id="KW-1185">Reference proteome</keyword>
<dbReference type="Gene3D" id="2.170.130.10">
    <property type="entry name" value="TonB-dependent receptor, plug domain"/>
    <property type="match status" value="1"/>
</dbReference>
<evidence type="ECO:0000256" key="10">
    <source>
        <dbReference type="ARBA" id="ARBA00023077"/>
    </source>
</evidence>
<dbReference type="InterPro" id="IPR010105">
    <property type="entry name" value="TonB_sidphr_rcpt"/>
</dbReference>
<comment type="similarity">
    <text evidence="2 14 15">Belongs to the TonB-dependent receptor family.</text>
</comment>
<dbReference type="EMBL" id="JBHRTE010000091">
    <property type="protein sequence ID" value="MFC3170096.1"/>
    <property type="molecule type" value="Genomic_DNA"/>
</dbReference>
<dbReference type="PROSITE" id="PS52016">
    <property type="entry name" value="TONB_DEPENDENT_REC_3"/>
    <property type="match status" value="1"/>
</dbReference>
<keyword evidence="12 20" id="KW-0675">Receptor</keyword>
<evidence type="ECO:0000259" key="18">
    <source>
        <dbReference type="Pfam" id="PF00593"/>
    </source>
</evidence>
<dbReference type="NCBIfam" id="TIGR01783">
    <property type="entry name" value="TonB-siderophor"/>
    <property type="match status" value="1"/>
</dbReference>
<dbReference type="CDD" id="cd01347">
    <property type="entry name" value="ligand_gated_channel"/>
    <property type="match status" value="1"/>
</dbReference>
<organism evidence="20 21">
    <name type="scientific">Paracoccus fontiphilus</name>
    <dbReference type="NCBI Taxonomy" id="1815556"/>
    <lineage>
        <taxon>Bacteria</taxon>
        <taxon>Pseudomonadati</taxon>
        <taxon>Pseudomonadota</taxon>
        <taxon>Alphaproteobacteria</taxon>
        <taxon>Rhodobacterales</taxon>
        <taxon>Paracoccaceae</taxon>
        <taxon>Paracoccus</taxon>
    </lineage>
</organism>